<feature type="region of interest" description="Disordered" evidence="1">
    <location>
        <begin position="43"/>
        <end position="75"/>
    </location>
</feature>
<organism evidence="2 3">
    <name type="scientific">Kribbella sancticallisti</name>
    <dbReference type="NCBI Taxonomy" id="460087"/>
    <lineage>
        <taxon>Bacteria</taxon>
        <taxon>Bacillati</taxon>
        <taxon>Actinomycetota</taxon>
        <taxon>Actinomycetes</taxon>
        <taxon>Propionibacteriales</taxon>
        <taxon>Kribbellaceae</taxon>
        <taxon>Kribbella</taxon>
    </lineage>
</organism>
<accession>A0ABP4PCQ3</accession>
<dbReference type="Proteomes" id="UP001500393">
    <property type="component" value="Unassembled WGS sequence"/>
</dbReference>
<sequence>MTTVFIIFVVFMLIFGFSKKMAKIDPNKPNPRMQKVLERLEAQQAANRPPQVQGQYTQPTSGQPQVQPTGRAQTSAQLAGMLQQLLQAGQQPGPGQYPSPGQYASPAHQPQYGAPGPYPAPQTGYAPAGQFQPAQHPPAQYQPQPYQPQYQAQPVQGQFQQPPQHRPQQNHLPTPGGEIEKRVRELMTTGHEVAAIRLLCDEQDMGIIEAQEYARGLVAPVGKPRQGEQSESAPHSAPAEDETRYVGSAAFAESVFDLDKDENVWASGWVDKPEPEDRSDMNELWQTVRNNGRPSS</sequence>
<feature type="region of interest" description="Disordered" evidence="1">
    <location>
        <begin position="222"/>
        <end position="246"/>
    </location>
</feature>
<proteinExistence type="predicted"/>
<evidence type="ECO:0000313" key="3">
    <source>
        <dbReference type="Proteomes" id="UP001500393"/>
    </source>
</evidence>
<feature type="compositionally biased region" description="Polar residues" evidence="1">
    <location>
        <begin position="44"/>
        <end position="74"/>
    </location>
</feature>
<feature type="region of interest" description="Disordered" evidence="1">
    <location>
        <begin position="89"/>
        <end position="176"/>
    </location>
</feature>
<feature type="compositionally biased region" description="Polar residues" evidence="1">
    <location>
        <begin position="284"/>
        <end position="296"/>
    </location>
</feature>
<name>A0ABP4PCQ3_9ACTN</name>
<comment type="caution">
    <text evidence="2">The sequence shown here is derived from an EMBL/GenBank/DDBJ whole genome shotgun (WGS) entry which is preliminary data.</text>
</comment>
<gene>
    <name evidence="2" type="ORF">GCM10009789_33750</name>
</gene>
<evidence type="ECO:0000256" key="1">
    <source>
        <dbReference type="SAM" id="MobiDB-lite"/>
    </source>
</evidence>
<feature type="compositionally biased region" description="Low complexity" evidence="1">
    <location>
        <begin position="89"/>
        <end position="169"/>
    </location>
</feature>
<reference evidence="3" key="1">
    <citation type="journal article" date="2019" name="Int. J. Syst. Evol. Microbiol.">
        <title>The Global Catalogue of Microorganisms (GCM) 10K type strain sequencing project: providing services to taxonomists for standard genome sequencing and annotation.</title>
        <authorList>
            <consortium name="The Broad Institute Genomics Platform"/>
            <consortium name="The Broad Institute Genome Sequencing Center for Infectious Disease"/>
            <person name="Wu L."/>
            <person name="Ma J."/>
        </authorList>
    </citation>
    <scope>NUCLEOTIDE SEQUENCE [LARGE SCALE GENOMIC DNA]</scope>
    <source>
        <strain evidence="3">JCM 14969</strain>
    </source>
</reference>
<dbReference type="RefSeq" id="WP_344214816.1">
    <property type="nucleotide sequence ID" value="NZ_BAAAOS010000020.1"/>
</dbReference>
<keyword evidence="3" id="KW-1185">Reference proteome</keyword>
<evidence type="ECO:0000313" key="2">
    <source>
        <dbReference type="EMBL" id="GAA1577495.1"/>
    </source>
</evidence>
<protein>
    <submittedName>
        <fullName evidence="2">Uncharacterized protein</fullName>
    </submittedName>
</protein>
<feature type="region of interest" description="Disordered" evidence="1">
    <location>
        <begin position="267"/>
        <end position="296"/>
    </location>
</feature>
<feature type="compositionally biased region" description="Basic and acidic residues" evidence="1">
    <location>
        <begin position="271"/>
        <end position="281"/>
    </location>
</feature>
<dbReference type="EMBL" id="BAAAOS010000020">
    <property type="protein sequence ID" value="GAA1577495.1"/>
    <property type="molecule type" value="Genomic_DNA"/>
</dbReference>